<dbReference type="Proteomes" id="UP000256964">
    <property type="component" value="Unassembled WGS sequence"/>
</dbReference>
<feature type="region of interest" description="Disordered" evidence="1">
    <location>
        <begin position="1"/>
        <end position="70"/>
    </location>
</feature>
<evidence type="ECO:0000313" key="3">
    <source>
        <dbReference type="Proteomes" id="UP000256964"/>
    </source>
</evidence>
<organism evidence="2 3">
    <name type="scientific">Lentinus brumalis</name>
    <dbReference type="NCBI Taxonomy" id="2498619"/>
    <lineage>
        <taxon>Eukaryota</taxon>
        <taxon>Fungi</taxon>
        <taxon>Dikarya</taxon>
        <taxon>Basidiomycota</taxon>
        <taxon>Agaricomycotina</taxon>
        <taxon>Agaricomycetes</taxon>
        <taxon>Polyporales</taxon>
        <taxon>Polyporaceae</taxon>
        <taxon>Lentinus</taxon>
    </lineage>
</organism>
<dbReference type="AlphaFoldDB" id="A0A371CJC1"/>
<dbReference type="EMBL" id="KZ857559">
    <property type="protein sequence ID" value="RDX40381.1"/>
    <property type="molecule type" value="Genomic_DNA"/>
</dbReference>
<feature type="compositionally biased region" description="Low complexity" evidence="1">
    <location>
        <begin position="222"/>
        <end position="233"/>
    </location>
</feature>
<feature type="region of interest" description="Disordered" evidence="1">
    <location>
        <begin position="222"/>
        <end position="243"/>
    </location>
</feature>
<proteinExistence type="predicted"/>
<name>A0A371CJC1_9APHY</name>
<evidence type="ECO:0000313" key="2">
    <source>
        <dbReference type="EMBL" id="RDX40381.1"/>
    </source>
</evidence>
<accession>A0A371CJC1</accession>
<sequence length="599" mass="62629">MSSVIPRTPAKASTGAPSTPRGPSKPPAAKFTGPSLTSSGSDYSSLTSSPMSPLTSPTPSPISSPSPGIQLNVASLMSRGEHGGGLPFVSARQLYDEQQVALGTTPVATGTSVGVDASVSIATQPVSAEGGHGEGEPVLRVALPTHVVTHDSSKAACAATADAATGSSGTGSAVVRVELETHVVPEQCSKAASAATGDTAVTPAQLVPPVGLAQHGGTVATGASGTGSADATAIPSSWKGKQPEARPQADVATADCTAVPSVGNNVPLHDTTVDFGRIDQTASTSNANVASVTASSRLAMKLEYARVAAAAREWYLAQGASLQSLTTWYQNGRGKIRVSAVAAAHAVEAQAAHAAEPDMVPCPAPPSAAGYGTIGQIEDDWFFARCDGNYRGPTQNATFNRSFAQTTLMFALGPPPRQYPSLVTDYDAALGTLVSLLPPNSTVRSGHVYEGKPEKHLRLRHTVFERQRECWNGGGTTDRFRVSIEGWPCYTDEAIAARDALVETHVARPLPAYDVLGNLIPPSRYHIDLRRATVLVVFSMTHYDIAQRRNNGGHSTKCTLCLDVQYIRVLIPPAQYSPVKRSNIHLSDPTSYRTKKARV</sequence>
<feature type="compositionally biased region" description="Low complexity" evidence="1">
    <location>
        <begin position="33"/>
        <end position="55"/>
    </location>
</feature>
<gene>
    <name evidence="2" type="ORF">OH76DRAFT_1423728</name>
</gene>
<protein>
    <submittedName>
        <fullName evidence="2">Uncharacterized protein</fullName>
    </submittedName>
</protein>
<keyword evidence="3" id="KW-1185">Reference proteome</keyword>
<evidence type="ECO:0000256" key="1">
    <source>
        <dbReference type="SAM" id="MobiDB-lite"/>
    </source>
</evidence>
<reference evidence="2 3" key="1">
    <citation type="journal article" date="2018" name="Biotechnol. Biofuels">
        <title>Integrative visual omics of the white-rot fungus Polyporus brumalis exposes the biotechnological potential of its oxidative enzymes for delignifying raw plant biomass.</title>
        <authorList>
            <person name="Miyauchi S."/>
            <person name="Rancon A."/>
            <person name="Drula E."/>
            <person name="Hage H."/>
            <person name="Chaduli D."/>
            <person name="Favel A."/>
            <person name="Grisel S."/>
            <person name="Henrissat B."/>
            <person name="Herpoel-Gimbert I."/>
            <person name="Ruiz-Duenas F.J."/>
            <person name="Chevret D."/>
            <person name="Hainaut M."/>
            <person name="Lin J."/>
            <person name="Wang M."/>
            <person name="Pangilinan J."/>
            <person name="Lipzen A."/>
            <person name="Lesage-Meessen L."/>
            <person name="Navarro D."/>
            <person name="Riley R."/>
            <person name="Grigoriev I.V."/>
            <person name="Zhou S."/>
            <person name="Raouche S."/>
            <person name="Rosso M.N."/>
        </authorList>
    </citation>
    <scope>NUCLEOTIDE SEQUENCE [LARGE SCALE GENOMIC DNA]</scope>
    <source>
        <strain evidence="2 3">BRFM 1820</strain>
    </source>
</reference>
<dbReference type="OrthoDB" id="2758200at2759"/>